<evidence type="ECO:0000259" key="1">
    <source>
        <dbReference type="Pfam" id="PF13274"/>
    </source>
</evidence>
<dbReference type="Proteomes" id="UP000604475">
    <property type="component" value="Unassembled WGS sequence"/>
</dbReference>
<sequence length="197" mass="22424">MAQNVDDVAAFLLDRLGVMRTTRLQGLVYYAQAWHLADHGERMFGADIEAWRHGPMVRPLYERHRRQREVGEWPAGNPRGLGERAREVVEWVIRFYGAISGDELSRIVRVELPWQRARKGRVFARRSAKVIDPAEMAGYYRRLCSSPEVAVSVAVGSARLEGHEFGPHMLDRLRDAATGTRAADEIIGEMIALYRKP</sequence>
<gene>
    <name evidence="2" type="ORF">I7412_06240</name>
</gene>
<dbReference type="InterPro" id="IPR025272">
    <property type="entry name" value="SocA_Panacea"/>
</dbReference>
<organism evidence="2 3">
    <name type="scientific">Frankia nepalensis</name>
    <dbReference type="NCBI Taxonomy" id="1836974"/>
    <lineage>
        <taxon>Bacteria</taxon>
        <taxon>Bacillati</taxon>
        <taxon>Actinomycetota</taxon>
        <taxon>Actinomycetes</taxon>
        <taxon>Frankiales</taxon>
        <taxon>Frankiaceae</taxon>
        <taxon>Frankia</taxon>
    </lineage>
</organism>
<comment type="caution">
    <text evidence="2">The sequence shown here is derived from an EMBL/GenBank/DDBJ whole genome shotgun (WGS) entry which is preliminary data.</text>
</comment>
<name>A0A937UKF8_9ACTN</name>
<accession>A0A937UKF8</accession>
<dbReference type="RefSeq" id="WP_203002372.1">
    <property type="nucleotide sequence ID" value="NZ_JADWYU010000104.1"/>
</dbReference>
<reference evidence="2" key="1">
    <citation type="submission" date="2020-12" db="EMBL/GenBank/DDBJ databases">
        <title>Genomic characterization of non-nitrogen-fixing Frankia strains.</title>
        <authorList>
            <person name="Carlos-Shanley C."/>
            <person name="Guerra T."/>
            <person name="Hahn D."/>
        </authorList>
    </citation>
    <scope>NUCLEOTIDE SEQUENCE</scope>
    <source>
        <strain evidence="2">CN6</strain>
    </source>
</reference>
<proteinExistence type="predicted"/>
<dbReference type="AlphaFoldDB" id="A0A937UKF8"/>
<dbReference type="EMBL" id="JAEACQ010000148">
    <property type="protein sequence ID" value="MBL7626774.1"/>
    <property type="molecule type" value="Genomic_DNA"/>
</dbReference>
<dbReference type="Pfam" id="PF13274">
    <property type="entry name" value="SocA_Panacea"/>
    <property type="match status" value="1"/>
</dbReference>
<feature type="domain" description="Antitoxin SocA-like Panacea" evidence="1">
    <location>
        <begin position="24"/>
        <end position="115"/>
    </location>
</feature>
<evidence type="ECO:0000313" key="2">
    <source>
        <dbReference type="EMBL" id="MBL7626774.1"/>
    </source>
</evidence>
<protein>
    <submittedName>
        <fullName evidence="2">DUF4065 domain-containing protein</fullName>
    </submittedName>
</protein>
<evidence type="ECO:0000313" key="3">
    <source>
        <dbReference type="Proteomes" id="UP000604475"/>
    </source>
</evidence>
<keyword evidence="3" id="KW-1185">Reference proteome</keyword>